<evidence type="ECO:0000313" key="5">
    <source>
        <dbReference type="EMBL" id="KZT29785.1"/>
    </source>
</evidence>
<dbReference type="STRING" id="1314782.A0A165VK24"/>
<dbReference type="Gene3D" id="3.30.428.10">
    <property type="entry name" value="HIT-like"/>
    <property type="match status" value="1"/>
</dbReference>
<dbReference type="AlphaFoldDB" id="A0A165VK24"/>
<reference evidence="5 6" key="1">
    <citation type="journal article" date="2016" name="Mol. Biol. Evol.">
        <title>Comparative Genomics of Early-Diverging Mushroom-Forming Fungi Provides Insights into the Origins of Lignocellulose Decay Capabilities.</title>
        <authorList>
            <person name="Nagy L.G."/>
            <person name="Riley R."/>
            <person name="Tritt A."/>
            <person name="Adam C."/>
            <person name="Daum C."/>
            <person name="Floudas D."/>
            <person name="Sun H."/>
            <person name="Yadav J.S."/>
            <person name="Pangilinan J."/>
            <person name="Larsson K.H."/>
            <person name="Matsuura K."/>
            <person name="Barry K."/>
            <person name="Labutti K."/>
            <person name="Kuo R."/>
            <person name="Ohm R.A."/>
            <person name="Bhattacharya S.S."/>
            <person name="Shirouzu T."/>
            <person name="Yoshinaga Y."/>
            <person name="Martin F.M."/>
            <person name="Grigoriev I.V."/>
            <person name="Hibbett D.S."/>
        </authorList>
    </citation>
    <scope>NUCLEOTIDE SEQUENCE [LARGE SCALE GENOMIC DNA]</scope>
    <source>
        <strain evidence="5 6">HHB14362 ss-1</strain>
    </source>
</reference>
<dbReference type="InParanoid" id="A0A165VK24"/>
<protein>
    <submittedName>
        <fullName evidence="5">HIT-like protein</fullName>
    </submittedName>
</protein>
<evidence type="ECO:0000256" key="2">
    <source>
        <dbReference type="ARBA" id="ARBA00022801"/>
    </source>
</evidence>
<dbReference type="SUPFAM" id="SSF54197">
    <property type="entry name" value="HIT-like"/>
    <property type="match status" value="1"/>
</dbReference>
<dbReference type="GO" id="GO:0016787">
    <property type="term" value="F:hydrolase activity"/>
    <property type="evidence" value="ECO:0007669"/>
    <property type="project" value="UniProtKB-KW"/>
</dbReference>
<keyword evidence="1" id="KW-0547">Nucleotide-binding</keyword>
<keyword evidence="6" id="KW-1185">Reference proteome</keyword>
<dbReference type="Proteomes" id="UP000076761">
    <property type="component" value="Unassembled WGS sequence"/>
</dbReference>
<dbReference type="PANTHER" id="PTHR12486">
    <property type="entry name" value="APRATAXIN-RELATED"/>
    <property type="match status" value="1"/>
</dbReference>
<evidence type="ECO:0000313" key="6">
    <source>
        <dbReference type="Proteomes" id="UP000076761"/>
    </source>
</evidence>
<dbReference type="InterPro" id="IPR036265">
    <property type="entry name" value="HIT-like_sf"/>
</dbReference>
<organism evidence="5 6">
    <name type="scientific">Neolentinus lepideus HHB14362 ss-1</name>
    <dbReference type="NCBI Taxonomy" id="1314782"/>
    <lineage>
        <taxon>Eukaryota</taxon>
        <taxon>Fungi</taxon>
        <taxon>Dikarya</taxon>
        <taxon>Basidiomycota</taxon>
        <taxon>Agaricomycotina</taxon>
        <taxon>Agaricomycetes</taxon>
        <taxon>Gloeophyllales</taxon>
        <taxon>Gloeophyllaceae</taxon>
        <taxon>Neolentinus</taxon>
    </lineage>
</organism>
<gene>
    <name evidence="5" type="ORF">NEOLEDRAFT_1127626</name>
</gene>
<dbReference type="GO" id="GO:0000166">
    <property type="term" value="F:nucleotide binding"/>
    <property type="evidence" value="ECO:0007669"/>
    <property type="project" value="UniProtKB-KW"/>
</dbReference>
<dbReference type="Pfam" id="PF11969">
    <property type="entry name" value="DcpS_C"/>
    <property type="match status" value="1"/>
</dbReference>
<dbReference type="PROSITE" id="PS51084">
    <property type="entry name" value="HIT_2"/>
    <property type="match status" value="1"/>
</dbReference>
<dbReference type="EMBL" id="KV425553">
    <property type="protein sequence ID" value="KZT29785.1"/>
    <property type="molecule type" value="Genomic_DNA"/>
</dbReference>
<dbReference type="OrthoDB" id="1915375at2759"/>
<sequence>MVLQSLCSLLLLRNSGEDEASHETLKGKKVTGVELTKSADCVFCRVSLENGFDVVWEDGDFTVFRDYNPSAVHHLQVIPKKHIESVKVLQKSDVELVKTMGEIGHRILDSLDVPISLRRLGFHIPPYNSIGHLHLHVQALPYKSTARKWKYPVAAGRRIHSKGFSWFVTCEQTINILDRGGRVNVFPC</sequence>
<name>A0A165VK24_9AGAM</name>
<feature type="short sequence motif" description="Histidine triad motif" evidence="3">
    <location>
        <begin position="132"/>
        <end position="136"/>
    </location>
</feature>
<accession>A0A165VK24</accession>
<feature type="domain" description="HIT" evidence="4">
    <location>
        <begin position="42"/>
        <end position="147"/>
    </location>
</feature>
<keyword evidence="2" id="KW-0378">Hydrolase</keyword>
<proteinExistence type="predicted"/>
<evidence type="ECO:0000256" key="3">
    <source>
        <dbReference type="PROSITE-ProRule" id="PRU00464"/>
    </source>
</evidence>
<evidence type="ECO:0000256" key="1">
    <source>
        <dbReference type="ARBA" id="ARBA00022741"/>
    </source>
</evidence>
<evidence type="ECO:0000259" key="4">
    <source>
        <dbReference type="PROSITE" id="PS51084"/>
    </source>
</evidence>
<dbReference type="PANTHER" id="PTHR12486:SF5">
    <property type="entry name" value="ADENOSINE 5'-MONOPHOSPHORAMIDASE HINT3"/>
    <property type="match status" value="1"/>
</dbReference>
<dbReference type="InterPro" id="IPR011146">
    <property type="entry name" value="HIT-like"/>
</dbReference>